<gene>
    <name evidence="2" type="ORF">MNBD_CHLOROFLEXI01-1076</name>
</gene>
<feature type="non-terminal residue" evidence="2">
    <location>
        <position position="465"/>
    </location>
</feature>
<keyword evidence="1" id="KW-0812">Transmembrane</keyword>
<accession>A0A3B0UVI3</accession>
<feature type="transmembrane region" description="Helical" evidence="1">
    <location>
        <begin position="231"/>
        <end position="249"/>
    </location>
</feature>
<keyword evidence="1" id="KW-0472">Membrane</keyword>
<feature type="transmembrane region" description="Helical" evidence="1">
    <location>
        <begin position="365"/>
        <end position="386"/>
    </location>
</feature>
<evidence type="ECO:0000256" key="1">
    <source>
        <dbReference type="SAM" id="Phobius"/>
    </source>
</evidence>
<dbReference type="EMBL" id="UOEU01000330">
    <property type="protein sequence ID" value="VAW32183.1"/>
    <property type="molecule type" value="Genomic_DNA"/>
</dbReference>
<feature type="transmembrane region" description="Helical" evidence="1">
    <location>
        <begin position="144"/>
        <end position="162"/>
    </location>
</feature>
<proteinExistence type="predicted"/>
<feature type="transmembrane region" description="Helical" evidence="1">
    <location>
        <begin position="191"/>
        <end position="219"/>
    </location>
</feature>
<organism evidence="2">
    <name type="scientific">hydrothermal vent metagenome</name>
    <dbReference type="NCBI Taxonomy" id="652676"/>
    <lineage>
        <taxon>unclassified sequences</taxon>
        <taxon>metagenomes</taxon>
        <taxon>ecological metagenomes</taxon>
    </lineage>
</organism>
<sequence length="465" mass="52460">MQISTAAPMFMQAVKEKVKARWDVQVVATAVVLLLVFVTGFAIVQYATPGLAGNDGYYHMKMGYLIRQQGLTPAFPYLPFTILNEAAYYDHHLLYHIFLALFATGDPALDGGLALTQGAKIGSIIMPSFAFLAIWWLLRGQKVPYAAVWSVALFAVSEAFLYRMSMPRAQSMSLLLLVLGLHWLLQKRYKWLLPLGFIFVWAYNAFPLLVVMAGVYAMAVFLLERRIAWQAIVYPTIGIGLGLLINPYFPENIDFIVGHLLPKVGESSTPVGNEWSAYRTLTLVNNSGVAFLAVLAGVLALGWREERINKPTLVSLGLVVIFGYMLFQSRRFVEYFPPFALIFFALSITPLLRSWLGDWRLKRPFLTQLIPIGLLIVLAYPLYIGLNDARDLMSNSKPADRYADAVIWLQNNSPEGTMVFQTDWDDFTRLFFYNSDAVYTAGLDPTFMELQDEAFFELWVDITQG</sequence>
<feature type="transmembrane region" description="Helical" evidence="1">
    <location>
        <begin position="93"/>
        <end position="109"/>
    </location>
</feature>
<name>A0A3B0UVI3_9ZZZZ</name>
<reference evidence="2" key="1">
    <citation type="submission" date="2018-06" db="EMBL/GenBank/DDBJ databases">
        <authorList>
            <person name="Zhirakovskaya E."/>
        </authorList>
    </citation>
    <scope>NUCLEOTIDE SEQUENCE</scope>
</reference>
<protein>
    <recommendedName>
        <fullName evidence="3">Glycosyltransferase RgtA/B/C/D-like domain-containing protein</fullName>
    </recommendedName>
</protein>
<dbReference type="AlphaFoldDB" id="A0A3B0UVI3"/>
<feature type="transmembrane region" description="Helical" evidence="1">
    <location>
        <begin position="313"/>
        <end position="329"/>
    </location>
</feature>
<evidence type="ECO:0000313" key="2">
    <source>
        <dbReference type="EMBL" id="VAW32183.1"/>
    </source>
</evidence>
<feature type="transmembrane region" description="Helical" evidence="1">
    <location>
        <begin position="335"/>
        <end position="353"/>
    </location>
</feature>
<feature type="transmembrane region" description="Helical" evidence="1">
    <location>
        <begin position="283"/>
        <end position="301"/>
    </location>
</feature>
<keyword evidence="1" id="KW-1133">Transmembrane helix</keyword>
<feature type="transmembrane region" description="Helical" evidence="1">
    <location>
        <begin position="26"/>
        <end position="47"/>
    </location>
</feature>
<feature type="transmembrane region" description="Helical" evidence="1">
    <location>
        <begin position="121"/>
        <end position="138"/>
    </location>
</feature>
<evidence type="ECO:0008006" key="3">
    <source>
        <dbReference type="Google" id="ProtNLM"/>
    </source>
</evidence>